<sequence>MLSLSYFTLTGLDIILRFLSIIMSSLRDFFLSHSNVKVGAGFKPAPTWHGKHRFYWDFLKNQIVTKFNIPGTAKLQPKRV</sequence>
<keyword evidence="2" id="KW-1185">Reference proteome</keyword>
<organism evidence="1 2">
    <name type="scientific">Candidatus Brocadia sapporoensis</name>
    <dbReference type="NCBI Taxonomy" id="392547"/>
    <lineage>
        <taxon>Bacteria</taxon>
        <taxon>Pseudomonadati</taxon>
        <taxon>Planctomycetota</taxon>
        <taxon>Candidatus Brocadiia</taxon>
        <taxon>Candidatus Brocadiales</taxon>
        <taxon>Candidatus Brocadiaceae</taxon>
        <taxon>Candidatus Brocadia</taxon>
    </lineage>
</organism>
<dbReference type="AlphaFoldDB" id="A0A1V6M3L4"/>
<evidence type="ECO:0000313" key="2">
    <source>
        <dbReference type="Proteomes" id="UP000242219"/>
    </source>
</evidence>
<dbReference type="Proteomes" id="UP000242219">
    <property type="component" value="Unassembled WGS sequence"/>
</dbReference>
<proteinExistence type="predicted"/>
<protein>
    <submittedName>
        <fullName evidence="1">Uncharacterized protein</fullName>
    </submittedName>
</protein>
<name>A0A1V6M3L4_9BACT</name>
<dbReference type="EMBL" id="MJUW02000008">
    <property type="protein sequence ID" value="OQD47014.1"/>
    <property type="molecule type" value="Genomic_DNA"/>
</dbReference>
<reference evidence="1 2" key="1">
    <citation type="journal article" date="2016" name="Genome Announc.">
        <title>Draft Genome Sequence of the Anaerobic Ammonium-Oxidizing Bacterium 'Candidatus Brocadia sp. 40'.</title>
        <authorList>
            <person name="Ali M."/>
            <person name="Haroon M.F."/>
            <person name="Narita Y."/>
            <person name="Zhang L."/>
            <person name="Rangel Shaw D."/>
            <person name="Okabe S."/>
            <person name="Saikaly P.E."/>
        </authorList>
    </citation>
    <scope>NUCLEOTIDE SEQUENCE [LARGE SCALE GENOMIC DNA]</scope>
    <source>
        <strain evidence="1 2">40</strain>
    </source>
</reference>
<accession>A0A1V6M3L4</accession>
<comment type="caution">
    <text evidence="1">The sequence shown here is derived from an EMBL/GenBank/DDBJ whole genome shotgun (WGS) entry which is preliminary data.</text>
</comment>
<evidence type="ECO:0000313" key="1">
    <source>
        <dbReference type="EMBL" id="OQD47014.1"/>
    </source>
</evidence>
<gene>
    <name evidence="1" type="ORF">BIY37_00160</name>
</gene>